<gene>
    <name evidence="1" type="ORF">EDB81DRAFT_390677</name>
</gene>
<evidence type="ECO:0000313" key="2">
    <source>
        <dbReference type="Proteomes" id="UP000738349"/>
    </source>
</evidence>
<protein>
    <submittedName>
        <fullName evidence="1">Uncharacterized protein</fullName>
    </submittedName>
</protein>
<dbReference type="Proteomes" id="UP000738349">
    <property type="component" value="Unassembled WGS sequence"/>
</dbReference>
<sequence>MTGDGWHVEGGRESVKASKWQFVACDVSNIMFRSCGRPLRSLRFSVHTRRVRGNLQYPCPAQFHVYQPTSTTGQDREAVRTVVNLQPASSRHLSVSRLSQISPLLVGWWLTHPALIGGIGRYVLLGLRFELGTGRAANCSWGAMARMCLHEDESNIAIPLCMSIRCIPRQAIVGVRHFMRAIAWNPTKAACKREGAAAFGNAQVRIIQYQNKFVIFPVQRQ</sequence>
<name>A0A9P9F9N8_9HYPO</name>
<proteinExistence type="predicted"/>
<accession>A0A9P9F9N8</accession>
<dbReference type="EMBL" id="JAGMUV010000005">
    <property type="protein sequence ID" value="KAH7156426.1"/>
    <property type="molecule type" value="Genomic_DNA"/>
</dbReference>
<evidence type="ECO:0000313" key="1">
    <source>
        <dbReference type="EMBL" id="KAH7156426.1"/>
    </source>
</evidence>
<organism evidence="1 2">
    <name type="scientific">Dactylonectria macrodidyma</name>
    <dbReference type="NCBI Taxonomy" id="307937"/>
    <lineage>
        <taxon>Eukaryota</taxon>
        <taxon>Fungi</taxon>
        <taxon>Dikarya</taxon>
        <taxon>Ascomycota</taxon>
        <taxon>Pezizomycotina</taxon>
        <taxon>Sordariomycetes</taxon>
        <taxon>Hypocreomycetidae</taxon>
        <taxon>Hypocreales</taxon>
        <taxon>Nectriaceae</taxon>
        <taxon>Dactylonectria</taxon>
    </lineage>
</organism>
<reference evidence="1" key="1">
    <citation type="journal article" date="2021" name="Nat. Commun.">
        <title>Genetic determinants of endophytism in the Arabidopsis root mycobiome.</title>
        <authorList>
            <person name="Mesny F."/>
            <person name="Miyauchi S."/>
            <person name="Thiergart T."/>
            <person name="Pickel B."/>
            <person name="Atanasova L."/>
            <person name="Karlsson M."/>
            <person name="Huettel B."/>
            <person name="Barry K.W."/>
            <person name="Haridas S."/>
            <person name="Chen C."/>
            <person name="Bauer D."/>
            <person name="Andreopoulos W."/>
            <person name="Pangilinan J."/>
            <person name="LaButti K."/>
            <person name="Riley R."/>
            <person name="Lipzen A."/>
            <person name="Clum A."/>
            <person name="Drula E."/>
            <person name="Henrissat B."/>
            <person name="Kohler A."/>
            <person name="Grigoriev I.V."/>
            <person name="Martin F.M."/>
            <person name="Hacquard S."/>
        </authorList>
    </citation>
    <scope>NUCLEOTIDE SEQUENCE</scope>
    <source>
        <strain evidence="1">MPI-CAGE-AT-0147</strain>
    </source>
</reference>
<dbReference type="AlphaFoldDB" id="A0A9P9F9N8"/>
<comment type="caution">
    <text evidence="1">The sequence shown here is derived from an EMBL/GenBank/DDBJ whole genome shotgun (WGS) entry which is preliminary data.</text>
</comment>
<keyword evidence="2" id="KW-1185">Reference proteome</keyword>